<keyword evidence="2" id="KW-1185">Reference proteome</keyword>
<reference evidence="1 2" key="1">
    <citation type="journal article" date="2012" name="Science">
        <title>The Paleozoic origin of enzymatic lignin decomposition reconstructed from 31 fungal genomes.</title>
        <authorList>
            <person name="Floudas D."/>
            <person name="Binder M."/>
            <person name="Riley R."/>
            <person name="Barry K."/>
            <person name="Blanchette R.A."/>
            <person name="Henrissat B."/>
            <person name="Martinez A.T."/>
            <person name="Otillar R."/>
            <person name="Spatafora J.W."/>
            <person name="Yadav J.S."/>
            <person name="Aerts A."/>
            <person name="Benoit I."/>
            <person name="Boyd A."/>
            <person name="Carlson A."/>
            <person name="Copeland A."/>
            <person name="Coutinho P.M."/>
            <person name="de Vries R.P."/>
            <person name="Ferreira P."/>
            <person name="Findley K."/>
            <person name="Foster B."/>
            <person name="Gaskell J."/>
            <person name="Glotzer D."/>
            <person name="Gorecki P."/>
            <person name="Heitman J."/>
            <person name="Hesse C."/>
            <person name="Hori C."/>
            <person name="Igarashi K."/>
            <person name="Jurgens J.A."/>
            <person name="Kallen N."/>
            <person name="Kersten P."/>
            <person name="Kohler A."/>
            <person name="Kuees U."/>
            <person name="Kumar T.K.A."/>
            <person name="Kuo A."/>
            <person name="LaButti K."/>
            <person name="Larrondo L.F."/>
            <person name="Lindquist E."/>
            <person name="Ling A."/>
            <person name="Lombard V."/>
            <person name="Lucas S."/>
            <person name="Lundell T."/>
            <person name="Martin R."/>
            <person name="McLaughlin D.J."/>
            <person name="Morgenstern I."/>
            <person name="Morin E."/>
            <person name="Murat C."/>
            <person name="Nagy L.G."/>
            <person name="Nolan M."/>
            <person name="Ohm R.A."/>
            <person name="Patyshakuliyeva A."/>
            <person name="Rokas A."/>
            <person name="Ruiz-Duenas F.J."/>
            <person name="Sabat G."/>
            <person name="Salamov A."/>
            <person name="Samejima M."/>
            <person name="Schmutz J."/>
            <person name="Slot J.C."/>
            <person name="St John F."/>
            <person name="Stenlid J."/>
            <person name="Sun H."/>
            <person name="Sun S."/>
            <person name="Syed K."/>
            <person name="Tsang A."/>
            <person name="Wiebenga A."/>
            <person name="Young D."/>
            <person name="Pisabarro A."/>
            <person name="Eastwood D.C."/>
            <person name="Martin F."/>
            <person name="Cullen D."/>
            <person name="Grigoriev I.V."/>
            <person name="Hibbett D.S."/>
        </authorList>
    </citation>
    <scope>NUCLEOTIDE SEQUENCE [LARGE SCALE GENOMIC DNA]</scope>
    <source>
        <strain evidence="1 2">MD-104</strain>
    </source>
</reference>
<dbReference type="EMBL" id="KB467854">
    <property type="protein sequence ID" value="PCH35764.1"/>
    <property type="molecule type" value="Genomic_DNA"/>
</dbReference>
<protein>
    <submittedName>
        <fullName evidence="1">Uncharacterized protein</fullName>
    </submittedName>
</protein>
<evidence type="ECO:0000313" key="2">
    <source>
        <dbReference type="Proteomes" id="UP000218811"/>
    </source>
</evidence>
<dbReference type="Proteomes" id="UP000218811">
    <property type="component" value="Unassembled WGS sequence"/>
</dbReference>
<proteinExistence type="predicted"/>
<gene>
    <name evidence="1" type="ORF">WOLCODRAFT_140064</name>
</gene>
<name>A0A2H3JGC9_WOLCO</name>
<dbReference type="AlphaFoldDB" id="A0A2H3JGC9"/>
<organism evidence="1 2">
    <name type="scientific">Wolfiporia cocos (strain MD-104)</name>
    <name type="common">Brown rot fungus</name>
    <dbReference type="NCBI Taxonomy" id="742152"/>
    <lineage>
        <taxon>Eukaryota</taxon>
        <taxon>Fungi</taxon>
        <taxon>Dikarya</taxon>
        <taxon>Basidiomycota</taxon>
        <taxon>Agaricomycotina</taxon>
        <taxon>Agaricomycetes</taxon>
        <taxon>Polyporales</taxon>
        <taxon>Phaeolaceae</taxon>
        <taxon>Wolfiporia</taxon>
    </lineage>
</organism>
<sequence>MCSDAASRVQSRCTLVRTSCVLVPRSVLPPSVYVMADLDFSGRWSEMLSPSLLTRSGIHVQSAVMAHTGKCAWTSLACIKGWTRRKMCSSIVIVSTRLKALPLLPFERVTPLLHECAIGSTIDALRSTAARRPSSSHLPASDRDSHSSRCSCSPCVPPVPSIKSAAMSWLALSTHPVGLTDHPIWLLLHHRSPRRLIRPSRAL</sequence>
<evidence type="ECO:0000313" key="1">
    <source>
        <dbReference type="EMBL" id="PCH35764.1"/>
    </source>
</evidence>
<accession>A0A2H3JGC9</accession>